<accession>Q058D9</accession>
<dbReference type="AlphaFoldDB" id="Q058D9"/>
<dbReference type="PANTHER" id="PTHR33910">
    <property type="entry name" value="PROTEIN TRANSLOCASE SUBUNIT SECE"/>
    <property type="match status" value="1"/>
</dbReference>
<dbReference type="GO" id="GO:0008320">
    <property type="term" value="F:protein transmembrane transporter activity"/>
    <property type="evidence" value="ECO:0007669"/>
    <property type="project" value="UniProtKB-UniRule"/>
</dbReference>
<comment type="caution">
    <text evidence="9">Lacks conserved residue(s) required for the propagation of feature annotation.</text>
</comment>
<dbReference type="Pfam" id="PF00584">
    <property type="entry name" value="SecE"/>
    <property type="match status" value="1"/>
</dbReference>
<dbReference type="eggNOG" id="COG0690">
    <property type="taxonomic scope" value="Bacteria"/>
</dbReference>
<feature type="transmembrane region" description="Helical" evidence="9">
    <location>
        <begin position="20"/>
        <end position="40"/>
    </location>
</feature>
<evidence type="ECO:0000313" key="11">
    <source>
        <dbReference type="Proteomes" id="UP000000669"/>
    </source>
</evidence>
<keyword evidence="9" id="KW-0997">Cell inner membrane</keyword>
<dbReference type="GO" id="GO:0009306">
    <property type="term" value="P:protein secretion"/>
    <property type="evidence" value="ECO:0007669"/>
    <property type="project" value="UniProtKB-UniRule"/>
</dbReference>
<dbReference type="GO" id="GO:0065002">
    <property type="term" value="P:intracellular protein transmembrane transport"/>
    <property type="evidence" value="ECO:0007669"/>
    <property type="project" value="UniProtKB-UniRule"/>
</dbReference>
<dbReference type="InterPro" id="IPR005807">
    <property type="entry name" value="SecE_bac"/>
</dbReference>
<evidence type="ECO:0000256" key="8">
    <source>
        <dbReference type="ARBA" id="ARBA00023136"/>
    </source>
</evidence>
<dbReference type="KEGG" id="bcc:BCc_025"/>
<keyword evidence="7 9" id="KW-0811">Translocation</keyword>
<dbReference type="Gene3D" id="1.20.5.1030">
    <property type="entry name" value="Preprotein translocase secy subunit"/>
    <property type="match status" value="1"/>
</dbReference>
<dbReference type="PRINTS" id="PR01650">
    <property type="entry name" value="SECETRNLCASE"/>
</dbReference>
<dbReference type="GO" id="GO:0043952">
    <property type="term" value="P:protein transport by the Sec complex"/>
    <property type="evidence" value="ECO:0007669"/>
    <property type="project" value="UniProtKB-UniRule"/>
</dbReference>
<evidence type="ECO:0000256" key="3">
    <source>
        <dbReference type="ARBA" id="ARBA00022475"/>
    </source>
</evidence>
<keyword evidence="4 9" id="KW-0812">Transmembrane</keyword>
<comment type="subunit">
    <text evidence="9">Component of the Sec protein translocase complex. Heterotrimer consisting of SecY, SecE and SecG subunits. The heterotrimers can form oligomers, although 1 heterotrimer is thought to be able to translocate proteins. Interacts with the ribosome. Interacts with SecDF, and other proteins may be involved. Interacts with SecA.</text>
</comment>
<dbReference type="PANTHER" id="PTHR33910:SF1">
    <property type="entry name" value="PROTEIN TRANSLOCASE SUBUNIT SECE"/>
    <property type="match status" value="1"/>
</dbReference>
<feature type="transmembrane region" description="Helical" evidence="9">
    <location>
        <begin position="46"/>
        <end position="65"/>
    </location>
</feature>
<gene>
    <name evidence="9 10" type="primary">secE</name>
    <name evidence="10" type="ordered locus">BCc_025</name>
</gene>
<proteinExistence type="inferred from homology"/>
<comment type="subcellular location">
    <subcellularLocation>
        <location evidence="1">Membrane</location>
    </subcellularLocation>
</comment>
<keyword evidence="6 9" id="KW-1133">Transmembrane helix</keyword>
<keyword evidence="2 9" id="KW-0813">Transport</keyword>
<evidence type="ECO:0000256" key="7">
    <source>
        <dbReference type="ARBA" id="ARBA00023010"/>
    </source>
</evidence>
<keyword evidence="5 9" id="KW-0653">Protein transport</keyword>
<dbReference type="GO" id="GO:0005886">
    <property type="term" value="C:plasma membrane"/>
    <property type="evidence" value="ECO:0007669"/>
    <property type="project" value="UniProtKB-UniRule"/>
</dbReference>
<evidence type="ECO:0000313" key="10">
    <source>
        <dbReference type="EMBL" id="ABJ90510.1"/>
    </source>
</evidence>
<dbReference type="EMBL" id="CP000263">
    <property type="protein sequence ID" value="ABJ90510.1"/>
    <property type="molecule type" value="Genomic_DNA"/>
</dbReference>
<dbReference type="STRING" id="372461.BCc_025"/>
<dbReference type="Proteomes" id="UP000000669">
    <property type="component" value="Chromosome"/>
</dbReference>
<protein>
    <recommendedName>
        <fullName evidence="9">Protein translocase subunit SecE</fullName>
    </recommendedName>
</protein>
<evidence type="ECO:0000256" key="1">
    <source>
        <dbReference type="ARBA" id="ARBA00004370"/>
    </source>
</evidence>
<organism evidence="10 11">
    <name type="scientific">Buchnera aphidicola subsp. Cinara cedri (strain Cc)</name>
    <dbReference type="NCBI Taxonomy" id="372461"/>
    <lineage>
        <taxon>Bacteria</taxon>
        <taxon>Pseudomonadati</taxon>
        <taxon>Pseudomonadota</taxon>
        <taxon>Gammaproteobacteria</taxon>
        <taxon>Enterobacterales</taxon>
        <taxon>Erwiniaceae</taxon>
        <taxon>Buchnera</taxon>
    </lineage>
</organism>
<dbReference type="InterPro" id="IPR038379">
    <property type="entry name" value="SecE_sf"/>
</dbReference>
<sequence length="128" mass="15251">MHIQNIHKIYINHAEKIKWLCIFLIILSIIVNYYFFVYKFLKITKIIYFSTLLILIVSIFINTNIGQHTLKFIHSIKIELSHIIWPNYKETLKITGIILLLTILTSIFLWLLDGIILRIISWVLTPRL</sequence>
<evidence type="ECO:0000256" key="2">
    <source>
        <dbReference type="ARBA" id="ARBA00022448"/>
    </source>
</evidence>
<evidence type="ECO:0000256" key="5">
    <source>
        <dbReference type="ARBA" id="ARBA00022927"/>
    </source>
</evidence>
<dbReference type="NCBIfam" id="TIGR00964">
    <property type="entry name" value="secE_bact"/>
    <property type="match status" value="1"/>
</dbReference>
<name>Q058D9_BUCCC</name>
<keyword evidence="11" id="KW-1185">Reference proteome</keyword>
<dbReference type="HOGENOM" id="CLU_113663_0_1_6"/>
<evidence type="ECO:0000256" key="6">
    <source>
        <dbReference type="ARBA" id="ARBA00022989"/>
    </source>
</evidence>
<keyword evidence="3 9" id="KW-1003">Cell membrane</keyword>
<keyword evidence="8 9" id="KW-0472">Membrane</keyword>
<dbReference type="HAMAP" id="MF_00422">
    <property type="entry name" value="SecE"/>
    <property type="match status" value="1"/>
</dbReference>
<dbReference type="InterPro" id="IPR001901">
    <property type="entry name" value="Translocase_SecE/Sec61-g"/>
</dbReference>
<comment type="similarity">
    <text evidence="9">Belongs to the SecE/SEC61-gamma family.</text>
</comment>
<feature type="transmembrane region" description="Helical" evidence="9">
    <location>
        <begin position="97"/>
        <end position="124"/>
    </location>
</feature>
<reference evidence="10 11" key="1">
    <citation type="journal article" date="2006" name="Science">
        <title>A small microbial genome: the end of a long symbiotic relationship?</title>
        <authorList>
            <person name="Perez-Brocal V."/>
            <person name="Gil R."/>
            <person name="Ramos S."/>
            <person name="Lamelas A."/>
            <person name="Postigo M."/>
            <person name="Michelena J.M."/>
            <person name="Silva F.J."/>
            <person name="Moya A."/>
            <person name="Latorre A."/>
        </authorList>
    </citation>
    <scope>NUCLEOTIDE SEQUENCE [LARGE SCALE GENOMIC DNA]</scope>
    <source>
        <strain evidence="11">Cc</strain>
    </source>
</reference>
<evidence type="ECO:0000256" key="9">
    <source>
        <dbReference type="HAMAP-Rule" id="MF_00422"/>
    </source>
</evidence>
<dbReference type="GO" id="GO:0006605">
    <property type="term" value="P:protein targeting"/>
    <property type="evidence" value="ECO:0007669"/>
    <property type="project" value="UniProtKB-UniRule"/>
</dbReference>
<comment type="function">
    <text evidence="9">Essential subunit of the Sec protein translocation channel SecYEG. Clamps together the 2 halves of SecY. May contact the channel plug during translocation.</text>
</comment>
<evidence type="ECO:0000256" key="4">
    <source>
        <dbReference type="ARBA" id="ARBA00022692"/>
    </source>
</evidence>